<sequence length="330" mass="35773">MNLAQAAERLGLGQLLDAPLLLKDDEQSPVWKAVTDSGSWVVKIVPCWGDFWLPMAAQAGALEVAAWEIGIAMPEPQSTTLGEAGLWRPIGDGVYARAVRFVEGAHPTAPTSEPLAAWAGGLVADLARCAIPADPTVDGDYRSYSQREWEEWFAQAERLEVLSAEHVRIFKLSVEQAEAMVEDQQELWRSKLVMHRDIRHQNVLTGSGGPVLLDFDAAGAQDPWWELVFTAFGLAGFGRGLEVPERRIVEACLSGYVAAGGAVGAVDESAFTGMFAGRVGAAAWQLWMACGHRGGSQEYQAGFAQTLRDSVKAMAMMLNAMPTWATWLKA</sequence>
<dbReference type="Proteomes" id="UP000077381">
    <property type="component" value="Unassembled WGS sequence"/>
</dbReference>
<proteinExistence type="predicted"/>
<evidence type="ECO:0000259" key="1">
    <source>
        <dbReference type="Pfam" id="PF01636"/>
    </source>
</evidence>
<reference evidence="2 3" key="1">
    <citation type="submission" date="2015-12" db="EMBL/GenBank/DDBJ databases">
        <title>Genome sequence of Streptomyces sp. G25.</title>
        <authorList>
            <person name="Poehlein A."/>
            <person name="Roettig A."/>
            <person name="Hiessl S."/>
            <person name="Hauschild P."/>
            <person name="Schauer J."/>
            <person name="Madkour M.H."/>
            <person name="Al-Ansari A.M."/>
            <person name="Almakishah N.H."/>
            <person name="Steinbuechel A."/>
            <person name="Daniel R."/>
        </authorList>
    </citation>
    <scope>NUCLEOTIDE SEQUENCE [LARGE SCALE GENOMIC DNA]</scope>
    <source>
        <strain evidence="3">G25(2015)</strain>
    </source>
</reference>
<organism evidence="2 3">
    <name type="scientific">Streptomyces jeddahensis</name>
    <dbReference type="NCBI Taxonomy" id="1716141"/>
    <lineage>
        <taxon>Bacteria</taxon>
        <taxon>Bacillati</taxon>
        <taxon>Actinomycetota</taxon>
        <taxon>Actinomycetes</taxon>
        <taxon>Kitasatosporales</taxon>
        <taxon>Streptomycetaceae</taxon>
        <taxon>Streptomyces</taxon>
    </lineage>
</organism>
<keyword evidence="2" id="KW-0808">Transferase</keyword>
<dbReference type="GO" id="GO:0016740">
    <property type="term" value="F:transferase activity"/>
    <property type="evidence" value="ECO:0007669"/>
    <property type="project" value="UniProtKB-KW"/>
</dbReference>
<feature type="domain" description="Aminoglycoside phosphotransferase" evidence="1">
    <location>
        <begin position="25"/>
        <end position="231"/>
    </location>
</feature>
<dbReference type="Pfam" id="PF01636">
    <property type="entry name" value="APH"/>
    <property type="match status" value="1"/>
</dbReference>
<dbReference type="RefSeq" id="WP_067284005.1">
    <property type="nucleotide sequence ID" value="NZ_LOHS01000125.1"/>
</dbReference>
<dbReference type="AlphaFoldDB" id="A0A177HIB9"/>
<dbReference type="OrthoDB" id="30633at2"/>
<evidence type="ECO:0000313" key="3">
    <source>
        <dbReference type="Proteomes" id="UP000077381"/>
    </source>
</evidence>
<dbReference type="InterPro" id="IPR002575">
    <property type="entry name" value="Aminoglycoside_PTrfase"/>
</dbReference>
<dbReference type="PATRIC" id="fig|1716141.3.peg.6301"/>
<comment type="caution">
    <text evidence="2">The sequence shown here is derived from an EMBL/GenBank/DDBJ whole genome shotgun (WGS) entry which is preliminary data.</text>
</comment>
<dbReference type="EMBL" id="LOHS01000125">
    <property type="protein sequence ID" value="OAH10701.1"/>
    <property type="molecule type" value="Genomic_DNA"/>
</dbReference>
<dbReference type="SUPFAM" id="SSF56112">
    <property type="entry name" value="Protein kinase-like (PK-like)"/>
    <property type="match status" value="1"/>
</dbReference>
<name>A0A177HIB9_9ACTN</name>
<evidence type="ECO:0000313" key="2">
    <source>
        <dbReference type="EMBL" id="OAH10701.1"/>
    </source>
</evidence>
<accession>A0A177HIB9</accession>
<protein>
    <submittedName>
        <fullName evidence="2">Phosphotransferase enzyme family protein</fullName>
    </submittedName>
</protein>
<keyword evidence="3" id="KW-1185">Reference proteome</keyword>
<gene>
    <name evidence="2" type="ORF">STSP_59890</name>
</gene>
<dbReference type="InterPro" id="IPR011009">
    <property type="entry name" value="Kinase-like_dom_sf"/>
</dbReference>